<dbReference type="RefSeq" id="WP_354218633.1">
    <property type="nucleotide sequence ID" value="NZ_JBEPMX010000001.1"/>
</dbReference>
<reference evidence="2 3" key="1">
    <citation type="submission" date="2024-06" db="EMBL/GenBank/DDBJ databases">
        <title>Genomic Encyclopedia of Type Strains, Phase IV (KMG-IV): sequencing the most valuable type-strain genomes for metagenomic binning, comparative biology and taxonomic classification.</title>
        <authorList>
            <person name="Goeker M."/>
        </authorList>
    </citation>
    <scope>NUCLEOTIDE SEQUENCE [LARGE SCALE GENOMIC DNA]</scope>
    <source>
        <strain evidence="2 3">DSM 23520</strain>
    </source>
</reference>
<evidence type="ECO:0000313" key="2">
    <source>
        <dbReference type="EMBL" id="MET3682187.1"/>
    </source>
</evidence>
<protein>
    <submittedName>
        <fullName evidence="2">YlmC/YmxH family sporulation protein</fullName>
    </submittedName>
</protein>
<dbReference type="PANTHER" id="PTHR40061:SF1">
    <property type="entry name" value="SPORULATION PROTEIN YLMC-RELATED"/>
    <property type="match status" value="1"/>
</dbReference>
<dbReference type="InterPro" id="IPR014238">
    <property type="entry name" value="Spore_YlmC/YmxH"/>
</dbReference>
<dbReference type="Gene3D" id="2.30.30.240">
    <property type="entry name" value="PRC-barrel domain"/>
    <property type="match status" value="1"/>
</dbReference>
<accession>A0ABV2KSS3</accession>
<organism evidence="2 3">
    <name type="scientific">Alkalibacillus flavidus</name>
    <dbReference type="NCBI Taxonomy" id="546021"/>
    <lineage>
        <taxon>Bacteria</taxon>
        <taxon>Bacillati</taxon>
        <taxon>Bacillota</taxon>
        <taxon>Bacilli</taxon>
        <taxon>Bacillales</taxon>
        <taxon>Bacillaceae</taxon>
        <taxon>Alkalibacillus</taxon>
    </lineage>
</organism>
<dbReference type="SUPFAM" id="SSF50346">
    <property type="entry name" value="PRC-barrel domain"/>
    <property type="match status" value="1"/>
</dbReference>
<evidence type="ECO:0000259" key="1">
    <source>
        <dbReference type="Pfam" id="PF05239"/>
    </source>
</evidence>
<feature type="domain" description="PRC-barrel" evidence="1">
    <location>
        <begin position="1"/>
        <end position="75"/>
    </location>
</feature>
<gene>
    <name evidence="2" type="ORF">ABID56_000266</name>
</gene>
<evidence type="ECO:0000313" key="3">
    <source>
        <dbReference type="Proteomes" id="UP001549167"/>
    </source>
</evidence>
<dbReference type="EMBL" id="JBEPMX010000001">
    <property type="protein sequence ID" value="MET3682187.1"/>
    <property type="molecule type" value="Genomic_DNA"/>
</dbReference>
<comment type="caution">
    <text evidence="2">The sequence shown here is derived from an EMBL/GenBank/DDBJ whole genome shotgun (WGS) entry which is preliminary data.</text>
</comment>
<dbReference type="InterPro" id="IPR027275">
    <property type="entry name" value="PRC-brl_dom"/>
</dbReference>
<name>A0ABV2KSS3_9BACI</name>
<sequence>MRYHDLTGKELIDADRGQRLGVLGQTDLVINNQTGEIEEIVIQDYAMLGFKKSESAASIKWQDIEVIGNDMIVIKRETT</sequence>
<dbReference type="Pfam" id="PF05239">
    <property type="entry name" value="PRC"/>
    <property type="match status" value="1"/>
</dbReference>
<proteinExistence type="predicted"/>
<dbReference type="NCBIfam" id="TIGR02888">
    <property type="entry name" value="spore_YlmC_YmxH"/>
    <property type="match status" value="1"/>
</dbReference>
<dbReference type="PANTHER" id="PTHR40061">
    <property type="entry name" value="SPORULATION PROTEIN YLMC-RELATED"/>
    <property type="match status" value="1"/>
</dbReference>
<dbReference type="Proteomes" id="UP001549167">
    <property type="component" value="Unassembled WGS sequence"/>
</dbReference>
<keyword evidence="3" id="KW-1185">Reference proteome</keyword>
<dbReference type="InterPro" id="IPR011033">
    <property type="entry name" value="PRC_barrel-like_sf"/>
</dbReference>